<name>A0A1V9Y9P0_ACHHY</name>
<organism evidence="3 4">
    <name type="scientific">Achlya hypogyna</name>
    <name type="common">Oomycete</name>
    <name type="synonym">Protoachlya hypogyna</name>
    <dbReference type="NCBI Taxonomy" id="1202772"/>
    <lineage>
        <taxon>Eukaryota</taxon>
        <taxon>Sar</taxon>
        <taxon>Stramenopiles</taxon>
        <taxon>Oomycota</taxon>
        <taxon>Saprolegniomycetes</taxon>
        <taxon>Saprolegniales</taxon>
        <taxon>Achlyaceae</taxon>
        <taxon>Achlya</taxon>
    </lineage>
</organism>
<dbReference type="EMBL" id="JNBR01002447">
    <property type="protein sequence ID" value="OQR82455.1"/>
    <property type="molecule type" value="Genomic_DNA"/>
</dbReference>
<dbReference type="OrthoDB" id="5951731at2759"/>
<accession>A0A1V9Y9P0</accession>
<keyword evidence="2" id="KW-0732">Signal</keyword>
<feature type="signal peptide" evidence="2">
    <location>
        <begin position="1"/>
        <end position="19"/>
    </location>
</feature>
<evidence type="ECO:0000256" key="2">
    <source>
        <dbReference type="SAM" id="SignalP"/>
    </source>
</evidence>
<dbReference type="AlphaFoldDB" id="A0A1V9Y9P0"/>
<protein>
    <recommendedName>
        <fullName evidence="5">Secreted protein</fullName>
    </recommendedName>
</protein>
<sequence length="195" mass="19863">MKRCVVGVVVLAFATSTTGVSPLHAMAATCSPSVKCPNLPCHTFIACIDCKCHYKQLPAGDLCTGCSNGGGCDDDAKDSCDEHGRCIDKFKAKDTQCFGGACYEDAKCDGVSGVCHSVKPARAGKPCTGKSNSGDCDAPDTCDGNGKCKDNFLSGTVCAAAGSCHNLARCDGKSSKCPDRTPARAGTACTGKSNG</sequence>
<keyword evidence="4" id="KW-1185">Reference proteome</keyword>
<comment type="caution">
    <text evidence="3">The sequence shown here is derived from an EMBL/GenBank/DDBJ whole genome shotgun (WGS) entry which is preliminary data.</text>
</comment>
<gene>
    <name evidence="3" type="ORF">ACHHYP_20791</name>
</gene>
<feature type="chain" id="PRO_5012528940" description="Secreted protein" evidence="2">
    <location>
        <begin position="20"/>
        <end position="195"/>
    </location>
</feature>
<feature type="non-terminal residue" evidence="3">
    <location>
        <position position="195"/>
    </location>
</feature>
<reference evidence="3 4" key="1">
    <citation type="journal article" date="2014" name="Genome Biol. Evol.">
        <title>The secreted proteins of Achlya hypogyna and Thraustotheca clavata identify the ancestral oomycete secretome and reveal gene acquisitions by horizontal gene transfer.</title>
        <authorList>
            <person name="Misner I."/>
            <person name="Blouin N."/>
            <person name="Leonard G."/>
            <person name="Richards T.A."/>
            <person name="Lane C.E."/>
        </authorList>
    </citation>
    <scope>NUCLEOTIDE SEQUENCE [LARGE SCALE GENOMIC DNA]</scope>
    <source>
        <strain evidence="3 4">ATCC 48635</strain>
    </source>
</reference>
<proteinExistence type="predicted"/>
<evidence type="ECO:0000313" key="4">
    <source>
        <dbReference type="Proteomes" id="UP000243579"/>
    </source>
</evidence>
<feature type="region of interest" description="Disordered" evidence="1">
    <location>
        <begin position="174"/>
        <end position="195"/>
    </location>
</feature>
<evidence type="ECO:0008006" key="5">
    <source>
        <dbReference type="Google" id="ProtNLM"/>
    </source>
</evidence>
<dbReference type="Proteomes" id="UP000243579">
    <property type="component" value="Unassembled WGS sequence"/>
</dbReference>
<evidence type="ECO:0000256" key="1">
    <source>
        <dbReference type="SAM" id="MobiDB-lite"/>
    </source>
</evidence>
<evidence type="ECO:0000313" key="3">
    <source>
        <dbReference type="EMBL" id="OQR82455.1"/>
    </source>
</evidence>